<organism evidence="1 2">
    <name type="scientific">Paraburkholderia tagetis</name>
    <dbReference type="NCBI Taxonomy" id="2913261"/>
    <lineage>
        <taxon>Bacteria</taxon>
        <taxon>Pseudomonadati</taxon>
        <taxon>Pseudomonadota</taxon>
        <taxon>Betaproteobacteria</taxon>
        <taxon>Burkholderiales</taxon>
        <taxon>Burkholderiaceae</taxon>
        <taxon>Paraburkholderia</taxon>
    </lineage>
</organism>
<dbReference type="RefSeq" id="WP_238466878.1">
    <property type="nucleotide sequence ID" value="NZ_JAKLJA010000029.1"/>
</dbReference>
<sequence length="102" mass="11544">MREEAEDRKEQQRLQAVREAVWEAWSDDDSAFERIHNALISMVMENSPTQEQLKAVFMLLPANIIGQGISRGFEGTDFGDEIYRFIGENEGIVRAKLATALG</sequence>
<keyword evidence="2" id="KW-1185">Reference proteome</keyword>
<dbReference type="AlphaFoldDB" id="A0A9X1UJM7"/>
<protein>
    <submittedName>
        <fullName evidence="1">Uncharacterized protein</fullName>
    </submittedName>
</protein>
<evidence type="ECO:0000313" key="2">
    <source>
        <dbReference type="Proteomes" id="UP001139308"/>
    </source>
</evidence>
<comment type="caution">
    <text evidence="1">The sequence shown here is derived from an EMBL/GenBank/DDBJ whole genome shotgun (WGS) entry which is preliminary data.</text>
</comment>
<proteinExistence type="predicted"/>
<name>A0A9X1UJM7_9BURK</name>
<accession>A0A9X1UJM7</accession>
<dbReference type="Proteomes" id="UP001139308">
    <property type="component" value="Unassembled WGS sequence"/>
</dbReference>
<dbReference type="EMBL" id="JAKLJA010000029">
    <property type="protein sequence ID" value="MCG5076972.1"/>
    <property type="molecule type" value="Genomic_DNA"/>
</dbReference>
<evidence type="ECO:0000313" key="1">
    <source>
        <dbReference type="EMBL" id="MCG5076972.1"/>
    </source>
</evidence>
<reference evidence="1" key="1">
    <citation type="submission" date="2022-01" db="EMBL/GenBank/DDBJ databases">
        <title>Genome sequence and assembly of Parabukholderia sp. RG36.</title>
        <authorList>
            <person name="Chhetri G."/>
        </authorList>
    </citation>
    <scope>NUCLEOTIDE SEQUENCE</scope>
    <source>
        <strain evidence="1">RG36</strain>
    </source>
</reference>
<gene>
    <name evidence="1" type="ORF">L5014_27125</name>
</gene>